<dbReference type="Proteomes" id="UP000391919">
    <property type="component" value="Unassembled WGS sequence"/>
</dbReference>
<organism evidence="7 8">
    <name type="scientific">Weizmannia acidilactici</name>
    <dbReference type="NCBI Taxonomy" id="2607726"/>
    <lineage>
        <taxon>Bacteria</taxon>
        <taxon>Bacillati</taxon>
        <taxon>Bacillota</taxon>
        <taxon>Bacilli</taxon>
        <taxon>Bacillales</taxon>
        <taxon>Bacillaceae</taxon>
        <taxon>Heyndrickxia</taxon>
    </lineage>
</organism>
<comment type="caution">
    <text evidence="7">The sequence shown here is derived from an EMBL/GenBank/DDBJ whole genome shotgun (WGS) entry which is preliminary data.</text>
</comment>
<feature type="transmembrane region" description="Helical" evidence="6">
    <location>
        <begin position="41"/>
        <end position="62"/>
    </location>
</feature>
<dbReference type="AlphaFoldDB" id="A0A5J4JI67"/>
<feature type="transmembrane region" description="Helical" evidence="6">
    <location>
        <begin position="125"/>
        <end position="148"/>
    </location>
</feature>
<keyword evidence="4 6" id="KW-1133">Transmembrane helix</keyword>
<evidence type="ECO:0000256" key="2">
    <source>
        <dbReference type="ARBA" id="ARBA00022448"/>
    </source>
</evidence>
<keyword evidence="2" id="KW-0813">Transport</keyword>
<reference evidence="7 8" key="1">
    <citation type="submission" date="2019-09" db="EMBL/GenBank/DDBJ databases">
        <title>Draft genome sequence of Bacillus sp. JC-7.</title>
        <authorList>
            <person name="Tanaka N."/>
            <person name="Shiwa Y."/>
            <person name="Fujita N."/>
            <person name="Tanasupawat S."/>
        </authorList>
    </citation>
    <scope>NUCLEOTIDE SEQUENCE [LARGE SCALE GENOMIC DNA]</scope>
    <source>
        <strain evidence="7 8">JC-7</strain>
    </source>
</reference>
<keyword evidence="5 6" id="KW-0472">Membrane</keyword>
<sequence>MLIIILSFVMAYFFAYNIGASGSAASMSVSYVAGAVKSKRAALIICSAALFAGAVFSSGPVVKTLSKSIIPEHILTPEVVLIVLASSAGTLFISNLLSVPLSTSEVTVGAIVGAGLAYQSLHLKMLFTIVAFWFIVPVAAMFVTYLLVKAGNRIFKEKNVLGPKTGKFFSIVLIITGCLEAYTAGMNNVGNAIGPLVGRGSFHKKSVC</sequence>
<dbReference type="GO" id="GO:0016020">
    <property type="term" value="C:membrane"/>
    <property type="evidence" value="ECO:0007669"/>
    <property type="project" value="UniProtKB-SubCell"/>
</dbReference>
<evidence type="ECO:0000256" key="3">
    <source>
        <dbReference type="ARBA" id="ARBA00022692"/>
    </source>
</evidence>
<name>A0A5J4JI67_9BACI</name>
<evidence type="ECO:0000313" key="8">
    <source>
        <dbReference type="Proteomes" id="UP000391919"/>
    </source>
</evidence>
<evidence type="ECO:0000256" key="5">
    <source>
        <dbReference type="ARBA" id="ARBA00023136"/>
    </source>
</evidence>
<keyword evidence="8" id="KW-1185">Reference proteome</keyword>
<dbReference type="EMBL" id="BKZQ01000015">
    <property type="protein sequence ID" value="GER70137.1"/>
    <property type="molecule type" value="Genomic_DNA"/>
</dbReference>
<proteinExistence type="predicted"/>
<dbReference type="PANTHER" id="PTHR11101">
    <property type="entry name" value="PHOSPHATE TRANSPORTER"/>
    <property type="match status" value="1"/>
</dbReference>
<dbReference type="InterPro" id="IPR001204">
    <property type="entry name" value="Phos_transporter"/>
</dbReference>
<evidence type="ECO:0000256" key="6">
    <source>
        <dbReference type="SAM" id="Phobius"/>
    </source>
</evidence>
<accession>A0A5J4JI67</accession>
<protein>
    <submittedName>
        <fullName evidence="7">Uncharacterized protein</fullName>
    </submittedName>
</protein>
<dbReference type="Pfam" id="PF01384">
    <property type="entry name" value="PHO4"/>
    <property type="match status" value="1"/>
</dbReference>
<dbReference type="GO" id="GO:0005315">
    <property type="term" value="F:phosphate transmembrane transporter activity"/>
    <property type="evidence" value="ECO:0007669"/>
    <property type="project" value="InterPro"/>
</dbReference>
<keyword evidence="3 6" id="KW-0812">Transmembrane</keyword>
<feature type="transmembrane region" description="Helical" evidence="6">
    <location>
        <begin position="168"/>
        <end position="185"/>
    </location>
</feature>
<evidence type="ECO:0000256" key="1">
    <source>
        <dbReference type="ARBA" id="ARBA00004141"/>
    </source>
</evidence>
<comment type="subcellular location">
    <subcellularLocation>
        <location evidence="1">Membrane</location>
        <topology evidence="1">Multi-pass membrane protein</topology>
    </subcellularLocation>
</comment>
<feature type="transmembrane region" description="Helical" evidence="6">
    <location>
        <begin position="74"/>
        <end position="97"/>
    </location>
</feature>
<dbReference type="RefSeq" id="WP_172967485.1">
    <property type="nucleotide sequence ID" value="NZ_BKZQ01000015.1"/>
</dbReference>
<dbReference type="GO" id="GO:0035435">
    <property type="term" value="P:phosphate ion transmembrane transport"/>
    <property type="evidence" value="ECO:0007669"/>
    <property type="project" value="TreeGrafter"/>
</dbReference>
<evidence type="ECO:0000313" key="7">
    <source>
        <dbReference type="EMBL" id="GER70137.1"/>
    </source>
</evidence>
<evidence type="ECO:0000256" key="4">
    <source>
        <dbReference type="ARBA" id="ARBA00022989"/>
    </source>
</evidence>
<gene>
    <name evidence="7" type="ORF">BpJC7_14400</name>
</gene>
<dbReference type="PANTHER" id="PTHR11101:SF80">
    <property type="entry name" value="PHOSPHATE TRANSPORTER"/>
    <property type="match status" value="1"/>
</dbReference>